<dbReference type="OrthoDB" id="5599269at2759"/>
<dbReference type="InterPro" id="IPR027267">
    <property type="entry name" value="AH/BAR_dom_sf"/>
</dbReference>
<dbReference type="GO" id="GO:0070941">
    <property type="term" value="P:eisosome assembly"/>
    <property type="evidence" value="ECO:0007669"/>
    <property type="project" value="TreeGrafter"/>
</dbReference>
<dbReference type="Pfam" id="PF13805">
    <property type="entry name" value="Pil1"/>
    <property type="match status" value="1"/>
</dbReference>
<feature type="compositionally biased region" description="Acidic residues" evidence="2">
    <location>
        <begin position="275"/>
        <end position="289"/>
    </location>
</feature>
<organism evidence="3">
    <name type="scientific">Absidia glauca</name>
    <name type="common">Pin mould</name>
    <dbReference type="NCBI Taxonomy" id="4829"/>
    <lineage>
        <taxon>Eukaryota</taxon>
        <taxon>Fungi</taxon>
        <taxon>Fungi incertae sedis</taxon>
        <taxon>Mucoromycota</taxon>
        <taxon>Mucoromycotina</taxon>
        <taxon>Mucoromycetes</taxon>
        <taxon>Mucorales</taxon>
        <taxon>Cunninghamellaceae</taxon>
        <taxon>Absidia</taxon>
    </lineage>
</organism>
<dbReference type="InterPro" id="IPR028245">
    <property type="entry name" value="PIL1/LSP1"/>
</dbReference>
<dbReference type="GO" id="GO:0005886">
    <property type="term" value="C:plasma membrane"/>
    <property type="evidence" value="ECO:0007669"/>
    <property type="project" value="TreeGrafter"/>
</dbReference>
<evidence type="ECO:0000313" key="3">
    <source>
        <dbReference type="EMBL" id="SAM04323.1"/>
    </source>
</evidence>
<dbReference type="GO" id="GO:0036286">
    <property type="term" value="C:eisosome filament"/>
    <property type="evidence" value="ECO:0007669"/>
    <property type="project" value="TreeGrafter"/>
</dbReference>
<dbReference type="GO" id="GO:0006897">
    <property type="term" value="P:endocytosis"/>
    <property type="evidence" value="ECO:0007669"/>
    <property type="project" value="TreeGrafter"/>
</dbReference>
<proteinExistence type="predicted"/>
<evidence type="ECO:0008006" key="5">
    <source>
        <dbReference type="Google" id="ProtNLM"/>
    </source>
</evidence>
<gene>
    <name evidence="3" type="primary">ABSGL_10183.1 scaffold 11802</name>
</gene>
<dbReference type="EMBL" id="LT554356">
    <property type="protein sequence ID" value="SAM04323.1"/>
    <property type="molecule type" value="Genomic_DNA"/>
</dbReference>
<dbReference type="Proteomes" id="UP000078561">
    <property type="component" value="Unassembled WGS sequence"/>
</dbReference>
<dbReference type="PANTHER" id="PTHR31962:SF1">
    <property type="entry name" value="SPHINGOLIPID LONG CHAIN BASE-RESPONSIVE PROTEIN PIL1"/>
    <property type="match status" value="1"/>
</dbReference>
<dbReference type="Gene3D" id="1.20.1270.60">
    <property type="entry name" value="Arfaptin homology (AH) domain/BAR domain"/>
    <property type="match status" value="1"/>
</dbReference>
<feature type="compositionally biased region" description="Polar residues" evidence="2">
    <location>
        <begin position="406"/>
        <end position="428"/>
    </location>
</feature>
<dbReference type="GO" id="GO:0008289">
    <property type="term" value="F:lipid binding"/>
    <property type="evidence" value="ECO:0007669"/>
    <property type="project" value="TreeGrafter"/>
</dbReference>
<keyword evidence="1" id="KW-0175">Coiled coil</keyword>
<dbReference type="OMA" id="HGHNPLI"/>
<feature type="compositionally biased region" description="Low complexity" evidence="2">
    <location>
        <begin position="461"/>
        <end position="485"/>
    </location>
</feature>
<name>A0A163K519_ABSGL</name>
<dbReference type="STRING" id="4829.A0A163K519"/>
<reference evidence="3" key="1">
    <citation type="submission" date="2016-04" db="EMBL/GenBank/DDBJ databases">
        <authorList>
            <person name="Evans L.H."/>
            <person name="Alamgir A."/>
            <person name="Owens N."/>
            <person name="Weber N.D."/>
            <person name="Virtaneva K."/>
            <person name="Barbian K."/>
            <person name="Babar A."/>
            <person name="Rosenke K."/>
        </authorList>
    </citation>
    <scope>NUCLEOTIDE SEQUENCE [LARGE SCALE GENOMIC DNA]</scope>
    <source>
        <strain evidence="3">CBS 101.48</strain>
    </source>
</reference>
<feature type="compositionally biased region" description="Polar residues" evidence="2">
    <location>
        <begin position="449"/>
        <end position="460"/>
    </location>
</feature>
<dbReference type="AlphaFoldDB" id="A0A163K519"/>
<evidence type="ECO:0000313" key="4">
    <source>
        <dbReference type="Proteomes" id="UP000078561"/>
    </source>
</evidence>
<feature type="coiled-coil region" evidence="1">
    <location>
        <begin position="102"/>
        <end position="150"/>
    </location>
</feature>
<evidence type="ECO:0000256" key="1">
    <source>
        <dbReference type="SAM" id="Coils"/>
    </source>
</evidence>
<sequence>MFSFNPFHSFTSKTSQHDPALQQLLDDEKKLQSHWLLLADEQRLAANDTIVYGRPLGDDLTDVTQKMGNLMIKWSEILVNFAGSYDQYQLTLKSIAERESTLYSSRDKKHRLEESIERLEQDHPGAVDKLMDLKQQLATLQQATAVDEREMDNFKRMAVREAFYLLLNGMHEMASKTDVISSFGKYIVDELDVTPVKDGEERQAYKGSDQTARILNDATYAMDHWKPDGAKVRRTLTSHHGRNPLVSKNKKLPPAPAPAPEPESTQSETTTTETEAPEAEDAQPDDTDDGNTASSSATSSPQPTRQEPPLKQNSLFSLHKPDAVENNREHNTDEDDLPLAPMSPRPQSASLQDYAYPSPPQPPGHAGGFSTVYLGLPDHQKLYQFYTNYTPPRPYEEMSRILSPQAVFQPSPQQQYRQPLGTPSTPHQQRMDAGGFAIPGGGAYLAPQPSMSTSSVNSAKSNTSNGSPRQSSSPSPSTSTSTGRQQKLESKVSQLRAKFQAD</sequence>
<feature type="region of interest" description="Disordered" evidence="2">
    <location>
        <begin position="401"/>
        <end position="502"/>
    </location>
</feature>
<feature type="compositionally biased region" description="Polar residues" evidence="2">
    <location>
        <begin position="301"/>
        <end position="316"/>
    </location>
</feature>
<dbReference type="InParanoid" id="A0A163K519"/>
<protein>
    <recommendedName>
        <fullName evidence="5">Eisosome component PIL1-domain-containing protein</fullName>
    </recommendedName>
</protein>
<accession>A0A163K519</accession>
<keyword evidence="4" id="KW-1185">Reference proteome</keyword>
<dbReference type="PANTHER" id="PTHR31962">
    <property type="entry name" value="SPHINGOLIPID LONG CHAIN BASE-RESPONSIVE PROTEIN PIL1"/>
    <property type="match status" value="1"/>
</dbReference>
<feature type="compositionally biased region" description="Basic and acidic residues" evidence="2">
    <location>
        <begin position="319"/>
        <end position="331"/>
    </location>
</feature>
<feature type="compositionally biased region" description="Low complexity" evidence="2">
    <location>
        <begin position="262"/>
        <end position="274"/>
    </location>
</feature>
<evidence type="ECO:0000256" key="2">
    <source>
        <dbReference type="SAM" id="MobiDB-lite"/>
    </source>
</evidence>
<feature type="region of interest" description="Disordered" evidence="2">
    <location>
        <begin position="239"/>
        <end position="372"/>
    </location>
</feature>